<protein>
    <submittedName>
        <fullName evidence="2">Uncharacterized protein</fullName>
    </submittedName>
</protein>
<feature type="transmembrane region" description="Helical" evidence="1">
    <location>
        <begin position="211"/>
        <end position="243"/>
    </location>
</feature>
<keyword evidence="3" id="KW-1185">Reference proteome</keyword>
<proteinExistence type="predicted"/>
<comment type="caution">
    <text evidence="2">The sequence shown here is derived from an EMBL/GenBank/DDBJ whole genome shotgun (WGS) entry which is preliminary data.</text>
</comment>
<keyword evidence="1" id="KW-0812">Transmembrane</keyword>
<dbReference type="AlphaFoldDB" id="A0AA40E7V8"/>
<reference evidence="2" key="1">
    <citation type="submission" date="2023-06" db="EMBL/GenBank/DDBJ databases">
        <title>Genome-scale phylogeny and comparative genomics of the fungal order Sordariales.</title>
        <authorList>
            <consortium name="Lawrence Berkeley National Laboratory"/>
            <person name="Hensen N."/>
            <person name="Bonometti L."/>
            <person name="Westerberg I."/>
            <person name="Brannstrom I.O."/>
            <person name="Guillou S."/>
            <person name="Cros-Aarteil S."/>
            <person name="Calhoun S."/>
            <person name="Haridas S."/>
            <person name="Kuo A."/>
            <person name="Mondo S."/>
            <person name="Pangilinan J."/>
            <person name="Riley R."/>
            <person name="Labutti K."/>
            <person name="Andreopoulos B."/>
            <person name="Lipzen A."/>
            <person name="Chen C."/>
            <person name="Yanf M."/>
            <person name="Daum C."/>
            <person name="Ng V."/>
            <person name="Clum A."/>
            <person name="Steindorff A."/>
            <person name="Ohm R."/>
            <person name="Martin F."/>
            <person name="Silar P."/>
            <person name="Natvig D."/>
            <person name="Lalanne C."/>
            <person name="Gautier V."/>
            <person name="Ament-Velasquez S.L."/>
            <person name="Kruys A."/>
            <person name="Hutchinson M.I."/>
            <person name="Powell A.J."/>
            <person name="Barry K."/>
            <person name="Miller A.N."/>
            <person name="Grigoriev I.V."/>
            <person name="Debuchy R."/>
            <person name="Gladieux P."/>
            <person name="Thoren M.H."/>
            <person name="Johannesson H."/>
        </authorList>
    </citation>
    <scope>NUCLEOTIDE SEQUENCE</scope>
    <source>
        <strain evidence="2">SMH4607-1</strain>
    </source>
</reference>
<evidence type="ECO:0000313" key="3">
    <source>
        <dbReference type="Proteomes" id="UP001172102"/>
    </source>
</evidence>
<evidence type="ECO:0000256" key="1">
    <source>
        <dbReference type="SAM" id="Phobius"/>
    </source>
</evidence>
<dbReference type="EMBL" id="JAUKUA010000002">
    <property type="protein sequence ID" value="KAK0725673.1"/>
    <property type="molecule type" value="Genomic_DNA"/>
</dbReference>
<keyword evidence="1" id="KW-1133">Transmembrane helix</keyword>
<keyword evidence="1" id="KW-0472">Membrane</keyword>
<dbReference type="Proteomes" id="UP001172102">
    <property type="component" value="Unassembled WGS sequence"/>
</dbReference>
<name>A0AA40E7V8_9PEZI</name>
<sequence length="250" mass="27225">MAASGSGTTLNLSALCGSTLDIARDGDDNKNDDVDDDALMLTCDQLQQVDDFRHQLLSETDDADKFQLILPAGFGLNQLGIIVHEQFAVSPTHHSEATEAGPMNDATTNRYRDELLKEMEPELEPELEPETEAERTISRPHETPAWEKCDFANREDVSGVEAWIDRATGIAATLIVNIYPFPDAVVIKLYDELERAVYGELLAELRKLKSCIAIISACLAAVAVAVAVAVALAPICAILFLYLTTNSCNS</sequence>
<accession>A0AA40E7V8</accession>
<evidence type="ECO:0000313" key="2">
    <source>
        <dbReference type="EMBL" id="KAK0725673.1"/>
    </source>
</evidence>
<gene>
    <name evidence="2" type="ORF">B0H67DRAFT_642064</name>
</gene>
<organism evidence="2 3">
    <name type="scientific">Lasiosphaeris hirsuta</name>
    <dbReference type="NCBI Taxonomy" id="260670"/>
    <lineage>
        <taxon>Eukaryota</taxon>
        <taxon>Fungi</taxon>
        <taxon>Dikarya</taxon>
        <taxon>Ascomycota</taxon>
        <taxon>Pezizomycotina</taxon>
        <taxon>Sordariomycetes</taxon>
        <taxon>Sordariomycetidae</taxon>
        <taxon>Sordariales</taxon>
        <taxon>Lasiosphaeriaceae</taxon>
        <taxon>Lasiosphaeris</taxon>
    </lineage>
</organism>